<evidence type="ECO:0000256" key="1">
    <source>
        <dbReference type="ARBA" id="ARBA00022670"/>
    </source>
</evidence>
<keyword evidence="1 6" id="KW-0645">Protease</keyword>
<dbReference type="InterPro" id="IPR001478">
    <property type="entry name" value="PDZ"/>
</dbReference>
<comment type="caution">
    <text evidence="8">The sequence shown here is derived from an EMBL/GenBank/DDBJ whole genome shotgun (WGS) entry which is preliminary data.</text>
</comment>
<dbReference type="InterPro" id="IPR001915">
    <property type="entry name" value="Peptidase_M48"/>
</dbReference>
<reference evidence="8" key="1">
    <citation type="submission" date="2019-12" db="EMBL/GenBank/DDBJ databases">
        <title>Novel species isolated from a subtropical stream in China.</title>
        <authorList>
            <person name="Lu H."/>
        </authorList>
    </citation>
    <scope>NUCLEOTIDE SEQUENCE [LARGE SCALE GENOMIC DNA]</scope>
    <source>
        <strain evidence="8">FT93W</strain>
    </source>
</reference>
<comment type="similarity">
    <text evidence="6">Belongs to the peptidase M48 family.</text>
</comment>
<evidence type="ECO:0000259" key="7">
    <source>
        <dbReference type="PROSITE" id="PS50106"/>
    </source>
</evidence>
<keyword evidence="2" id="KW-0479">Metal-binding</keyword>
<dbReference type="PANTHER" id="PTHR22726">
    <property type="entry name" value="METALLOENDOPEPTIDASE OMA1"/>
    <property type="match status" value="1"/>
</dbReference>
<keyword evidence="4 6" id="KW-0862">Zinc</keyword>
<name>A0A845HTM8_9BURK</name>
<evidence type="ECO:0000256" key="5">
    <source>
        <dbReference type="ARBA" id="ARBA00023049"/>
    </source>
</evidence>
<feature type="domain" description="PDZ" evidence="7">
    <location>
        <begin position="85"/>
        <end position="187"/>
    </location>
</feature>
<keyword evidence="9" id="KW-1185">Reference proteome</keyword>
<dbReference type="SMART" id="SM00228">
    <property type="entry name" value="PDZ"/>
    <property type="match status" value="1"/>
</dbReference>
<accession>A0A845HTM8</accession>
<dbReference type="GO" id="GO:0004222">
    <property type="term" value="F:metalloendopeptidase activity"/>
    <property type="evidence" value="ECO:0007669"/>
    <property type="project" value="InterPro"/>
</dbReference>
<keyword evidence="3 6" id="KW-0378">Hydrolase</keyword>
<keyword evidence="5 6" id="KW-0482">Metalloprotease</keyword>
<dbReference type="Pfam" id="PF01435">
    <property type="entry name" value="Peptidase_M48"/>
    <property type="match status" value="1"/>
</dbReference>
<comment type="cofactor">
    <cofactor evidence="6">
        <name>Zn(2+)</name>
        <dbReference type="ChEBI" id="CHEBI:29105"/>
    </cofactor>
    <text evidence="6">Binds 1 zinc ion per subunit.</text>
</comment>
<sequence>MGQHTAWLQSRSCYALLTLAALLSGCSLLPSRPAPVPTEPAVTQSMQEEAPVLTARSAAARTALTQMVNLQEQLYRIAAPILINNADLCRNHARNLLGFTAKNRYSYSGEFVDAAQNVLGYGDQLEVASVLAGSGAARAGLRKGDRLMAVEGKTLPSGQSAETQAAAILAPLVGSSQSLNLIIARDGRNQNLVVPVTRACAFRIDIGNADNINAYSDDQRVMLTRGMVNFAQSDEAIAYVLATEIAHNVLGHAAVTRSAFTIGSIIDNLVAVRPDTSQLIGTAGVKAMPQELDAAADYLALYMVARAGYNLDRAHAFWQRLATQYPPTVLNSYTAHHPSTAYRLNVIDKTIAEIKAKQASRRPLLP</sequence>
<gene>
    <name evidence="8" type="ORF">GTP23_03755</name>
</gene>
<dbReference type="GO" id="GO:0051603">
    <property type="term" value="P:proteolysis involved in protein catabolic process"/>
    <property type="evidence" value="ECO:0007669"/>
    <property type="project" value="TreeGrafter"/>
</dbReference>
<evidence type="ECO:0000256" key="6">
    <source>
        <dbReference type="RuleBase" id="RU003983"/>
    </source>
</evidence>
<dbReference type="Gene3D" id="2.30.42.10">
    <property type="match status" value="1"/>
</dbReference>
<dbReference type="PROSITE" id="PS50106">
    <property type="entry name" value="PDZ"/>
    <property type="match status" value="1"/>
</dbReference>
<organism evidence="8 9">
    <name type="scientific">Duganella fentianensis</name>
    <dbReference type="NCBI Taxonomy" id="2692177"/>
    <lineage>
        <taxon>Bacteria</taxon>
        <taxon>Pseudomonadati</taxon>
        <taxon>Pseudomonadota</taxon>
        <taxon>Betaproteobacteria</taxon>
        <taxon>Burkholderiales</taxon>
        <taxon>Oxalobacteraceae</taxon>
        <taxon>Telluria group</taxon>
        <taxon>Duganella</taxon>
    </lineage>
</organism>
<dbReference type="InterPro" id="IPR036034">
    <property type="entry name" value="PDZ_sf"/>
</dbReference>
<evidence type="ECO:0000313" key="8">
    <source>
        <dbReference type="EMBL" id="MYN44182.1"/>
    </source>
</evidence>
<evidence type="ECO:0000313" key="9">
    <source>
        <dbReference type="Proteomes" id="UP000444316"/>
    </source>
</evidence>
<dbReference type="AlphaFoldDB" id="A0A845HTM8"/>
<dbReference type="EMBL" id="WWCL01000001">
    <property type="protein sequence ID" value="MYN44182.1"/>
    <property type="molecule type" value="Genomic_DNA"/>
</dbReference>
<proteinExistence type="inferred from homology"/>
<dbReference type="Pfam" id="PF17820">
    <property type="entry name" value="PDZ_6"/>
    <property type="match status" value="1"/>
</dbReference>
<protein>
    <submittedName>
        <fullName evidence="8">M48 family metalloprotease</fullName>
    </submittedName>
</protein>
<dbReference type="GO" id="GO:0016020">
    <property type="term" value="C:membrane"/>
    <property type="evidence" value="ECO:0007669"/>
    <property type="project" value="TreeGrafter"/>
</dbReference>
<dbReference type="Proteomes" id="UP000444316">
    <property type="component" value="Unassembled WGS sequence"/>
</dbReference>
<dbReference type="InterPro" id="IPR051156">
    <property type="entry name" value="Mito/Outer_Membr_Metalloprot"/>
</dbReference>
<evidence type="ECO:0000256" key="3">
    <source>
        <dbReference type="ARBA" id="ARBA00022801"/>
    </source>
</evidence>
<dbReference type="SUPFAM" id="SSF50156">
    <property type="entry name" value="PDZ domain-like"/>
    <property type="match status" value="1"/>
</dbReference>
<dbReference type="PANTHER" id="PTHR22726:SF1">
    <property type="entry name" value="METALLOENDOPEPTIDASE OMA1, MITOCHONDRIAL"/>
    <property type="match status" value="1"/>
</dbReference>
<evidence type="ECO:0000256" key="2">
    <source>
        <dbReference type="ARBA" id="ARBA00022723"/>
    </source>
</evidence>
<dbReference type="GO" id="GO:0046872">
    <property type="term" value="F:metal ion binding"/>
    <property type="evidence" value="ECO:0007669"/>
    <property type="project" value="UniProtKB-KW"/>
</dbReference>
<dbReference type="RefSeq" id="WP_161033917.1">
    <property type="nucleotide sequence ID" value="NZ_WWCL01000001.1"/>
</dbReference>
<evidence type="ECO:0000256" key="4">
    <source>
        <dbReference type="ARBA" id="ARBA00022833"/>
    </source>
</evidence>
<dbReference type="CDD" id="cd07342">
    <property type="entry name" value="M48C_Oma1_like"/>
    <property type="match status" value="1"/>
</dbReference>
<dbReference type="InterPro" id="IPR041489">
    <property type="entry name" value="PDZ_6"/>
</dbReference>